<dbReference type="GO" id="GO:0008360">
    <property type="term" value="P:regulation of cell shape"/>
    <property type="evidence" value="ECO:0007669"/>
    <property type="project" value="UniProtKB-KW"/>
</dbReference>
<dbReference type="GO" id="GO:0008955">
    <property type="term" value="F:peptidoglycan glycosyltransferase activity"/>
    <property type="evidence" value="ECO:0007669"/>
    <property type="project" value="UniProtKB-EC"/>
</dbReference>
<keyword evidence="2" id="KW-0328">Glycosyltransferase</keyword>
<keyword evidence="8 17" id="KW-0472">Membrane</keyword>
<evidence type="ECO:0000256" key="1">
    <source>
        <dbReference type="ARBA" id="ARBA00004141"/>
    </source>
</evidence>
<dbReference type="Pfam" id="PF01098">
    <property type="entry name" value="FTSW_RODA_SPOVE"/>
    <property type="match status" value="1"/>
</dbReference>
<reference evidence="18 23" key="3">
    <citation type="submission" date="2023-06" db="EMBL/GenBank/DDBJ databases">
        <title>Acute promotion of culturable opportunistic pathogens and persistent increase of antibiotic resistance following antibiotic exposure in mouse gut microbiota.</title>
        <authorList>
            <person name="Li L."/>
            <person name="Wang B."/>
            <person name="Sun Y."/>
            <person name="Wang M."/>
            <person name="Xu H."/>
        </authorList>
    </citation>
    <scope>NUCLEOTIDE SEQUENCE [LARGE SCALE GENOMIC DNA]</scope>
    <source>
        <strain evidence="18 23">CRI2_2</strain>
    </source>
</reference>
<evidence type="ECO:0000313" key="18">
    <source>
        <dbReference type="EMBL" id="MDL4935101.1"/>
    </source>
</evidence>
<evidence type="ECO:0000256" key="6">
    <source>
        <dbReference type="ARBA" id="ARBA00022984"/>
    </source>
</evidence>
<dbReference type="RefSeq" id="WP_003126454.1">
    <property type="nucleotide sequence ID" value="NZ_BSYC01000001.1"/>
</dbReference>
<evidence type="ECO:0000313" key="22">
    <source>
        <dbReference type="Proteomes" id="UP001183682"/>
    </source>
</evidence>
<keyword evidence="3" id="KW-0808">Transferase</keyword>
<feature type="transmembrane region" description="Helical" evidence="17">
    <location>
        <begin position="199"/>
        <end position="219"/>
    </location>
</feature>
<evidence type="ECO:0000256" key="11">
    <source>
        <dbReference type="ARBA" id="ARBA00038053"/>
    </source>
</evidence>
<evidence type="ECO:0000256" key="14">
    <source>
        <dbReference type="ARBA" id="ARBA00044770"/>
    </source>
</evidence>
<reference evidence="20 21" key="1">
    <citation type="submission" date="2020-03" db="EMBL/GenBank/DDBJ databases">
        <title>Characterization of ganglioside-mimicking enterococci.</title>
        <authorList>
            <person name="Patry R.T."/>
            <person name="Nothaft H."/>
            <person name="Bridger R."/>
            <person name="Shajahan A."/>
            <person name="Huynh S."/>
            <person name="Sanchez S."/>
            <person name="Azadi P."/>
            <person name="Cooper K."/>
            <person name="Miller W.G."/>
            <person name="Parker C.T."/>
            <person name="Wells L."/>
            <person name="Szymanski C.M."/>
        </authorList>
    </citation>
    <scope>NUCLEOTIDE SEQUENCE [LARGE SCALE GENOMIC DNA]</scope>
    <source>
        <strain evidence="20 21">EGM181</strain>
    </source>
</reference>
<dbReference type="EC" id="2.4.99.28" evidence="14"/>
<keyword evidence="7 17" id="KW-1133">Transmembrane helix</keyword>
<dbReference type="EMBL" id="CP050485">
    <property type="protein sequence ID" value="QOG27639.1"/>
    <property type="molecule type" value="Genomic_DNA"/>
</dbReference>
<evidence type="ECO:0000256" key="16">
    <source>
        <dbReference type="ARBA" id="ARBA00049966"/>
    </source>
</evidence>
<evidence type="ECO:0000256" key="13">
    <source>
        <dbReference type="ARBA" id="ARBA00041418"/>
    </source>
</evidence>
<dbReference type="AlphaFoldDB" id="A0A1V8YZ49"/>
<keyword evidence="6" id="KW-0573">Peptidoglycan synthesis</keyword>
<proteinExistence type="inferred from homology"/>
<evidence type="ECO:0000313" key="20">
    <source>
        <dbReference type="EMBL" id="QOG27639.1"/>
    </source>
</evidence>
<accession>A0A1V8YZ49</accession>
<dbReference type="GO" id="GO:0015648">
    <property type="term" value="F:lipid-linked peptidoglycan transporter activity"/>
    <property type="evidence" value="ECO:0007669"/>
    <property type="project" value="TreeGrafter"/>
</dbReference>
<feature type="transmembrane region" description="Helical" evidence="17">
    <location>
        <begin position="358"/>
        <end position="376"/>
    </location>
</feature>
<dbReference type="PROSITE" id="PS00428">
    <property type="entry name" value="FTSW_RODA_SPOVE"/>
    <property type="match status" value="1"/>
</dbReference>
<feature type="transmembrane region" description="Helical" evidence="17">
    <location>
        <begin position="320"/>
        <end position="346"/>
    </location>
</feature>
<evidence type="ECO:0000256" key="17">
    <source>
        <dbReference type="SAM" id="Phobius"/>
    </source>
</evidence>
<feature type="transmembrane region" description="Helical" evidence="17">
    <location>
        <begin position="172"/>
        <end position="192"/>
    </location>
</feature>
<dbReference type="EMBL" id="JARPZN010000010">
    <property type="protein sequence ID" value="MDT2691096.1"/>
    <property type="molecule type" value="Genomic_DNA"/>
</dbReference>
<evidence type="ECO:0000256" key="4">
    <source>
        <dbReference type="ARBA" id="ARBA00022692"/>
    </source>
</evidence>
<comment type="function">
    <text evidence="16">Peptidoglycan polymerase that is essential for cell division.</text>
</comment>
<evidence type="ECO:0000313" key="21">
    <source>
        <dbReference type="Proteomes" id="UP000516696"/>
    </source>
</evidence>
<protein>
    <recommendedName>
        <fullName evidence="12">Probable peptidoglycan glycosyltransferase FtsW</fullName>
        <ecNumber evidence="14">2.4.99.28</ecNumber>
    </recommendedName>
    <alternativeName>
        <fullName evidence="13">Cell division protein FtsW</fullName>
    </alternativeName>
    <alternativeName>
        <fullName evidence="10">Cell wall polymerase</fullName>
    </alternativeName>
    <alternativeName>
        <fullName evidence="9">Peptidoglycan polymerase</fullName>
    </alternativeName>
</protein>
<sequence>MPEKVKKRHLLDYSILIPYLILCVTGLMMVYSSTSYVAMTAKPPTTSAAYVINQAVFWVVSLIMITIMYKMKTDVFRNKKFVQIAMIVIFFLLIAAFFFQKRNGAWGWLSIAGFSVQPAEYLKFIIIWFLSVTFSYRQEGIQQDFWGSVRRPMAIVLAYTVILAFYPDFGNAVIIFMLAFVVLLASGLNYVYTLILGGATVLFSFLAITFVNLTGGKFLPEYIYNRFAAFTNPFADEFDTGHQMVNGYYAMFNGGLFGRGLGNSIQKRGFLNEAHTDYIFSIVMEELGLIPSIVLLGILFYMVGRMFLIGIRSRDSFNSMMCIGIGTLFMSQIFINLGGITGLIPLTGITFPFLSQGGSSLLMLSICIGFILNISAEEKRKQYSLNY</sequence>
<evidence type="ECO:0000256" key="5">
    <source>
        <dbReference type="ARBA" id="ARBA00022960"/>
    </source>
</evidence>
<organism evidence="19 22">
    <name type="scientific">Enterococcus gallinarum</name>
    <dbReference type="NCBI Taxonomy" id="1353"/>
    <lineage>
        <taxon>Bacteria</taxon>
        <taxon>Bacillati</taxon>
        <taxon>Bacillota</taxon>
        <taxon>Bacilli</taxon>
        <taxon>Lactobacillales</taxon>
        <taxon>Enterococcaceae</taxon>
        <taxon>Enterococcus</taxon>
    </lineage>
</organism>
<feature type="transmembrane region" description="Helical" evidence="17">
    <location>
        <begin position="289"/>
        <end position="308"/>
    </location>
</feature>
<name>A0A1V8YZ49_ENTGA</name>
<dbReference type="PANTHER" id="PTHR30474">
    <property type="entry name" value="CELL CYCLE PROTEIN"/>
    <property type="match status" value="1"/>
</dbReference>
<keyword evidence="5" id="KW-0133">Cell shape</keyword>
<evidence type="ECO:0000313" key="23">
    <source>
        <dbReference type="Proteomes" id="UP001241571"/>
    </source>
</evidence>
<dbReference type="GO" id="GO:0005886">
    <property type="term" value="C:plasma membrane"/>
    <property type="evidence" value="ECO:0007669"/>
    <property type="project" value="TreeGrafter"/>
</dbReference>
<comment type="similarity">
    <text evidence="11">Belongs to the SEDS family. FtsW subfamily.</text>
</comment>
<dbReference type="EMBL" id="JASUBT010000002">
    <property type="protein sequence ID" value="MDL4935101.1"/>
    <property type="molecule type" value="Genomic_DNA"/>
</dbReference>
<dbReference type="GO" id="GO:0051301">
    <property type="term" value="P:cell division"/>
    <property type="evidence" value="ECO:0007669"/>
    <property type="project" value="InterPro"/>
</dbReference>
<dbReference type="Proteomes" id="UP001183682">
    <property type="component" value="Unassembled WGS sequence"/>
</dbReference>
<evidence type="ECO:0000256" key="10">
    <source>
        <dbReference type="ARBA" id="ARBA00033270"/>
    </source>
</evidence>
<dbReference type="InterPro" id="IPR001182">
    <property type="entry name" value="FtsW/RodA"/>
</dbReference>
<gene>
    <name evidence="20" type="ORF">EGM181_10415</name>
    <name evidence="19" type="ORF">P7E30_13025</name>
    <name evidence="18" type="ORF">QRX88_05095</name>
</gene>
<evidence type="ECO:0000256" key="3">
    <source>
        <dbReference type="ARBA" id="ARBA00022679"/>
    </source>
</evidence>
<evidence type="ECO:0000256" key="9">
    <source>
        <dbReference type="ARBA" id="ARBA00032370"/>
    </source>
</evidence>
<comment type="catalytic activity">
    <reaction evidence="15">
        <text>[GlcNAc-(1-&gt;4)-Mur2Ac(oyl-L-Ala-gamma-D-Glu-L-Lys-D-Ala-D-Ala)](n)-di-trans,octa-cis-undecaprenyl diphosphate + beta-D-GlcNAc-(1-&gt;4)-Mur2Ac(oyl-L-Ala-gamma-D-Glu-L-Lys-D-Ala-D-Ala)-di-trans,octa-cis-undecaprenyl diphosphate = [GlcNAc-(1-&gt;4)-Mur2Ac(oyl-L-Ala-gamma-D-Glu-L-Lys-D-Ala-D-Ala)](n+1)-di-trans,octa-cis-undecaprenyl diphosphate + di-trans,octa-cis-undecaprenyl diphosphate + H(+)</text>
        <dbReference type="Rhea" id="RHEA:23708"/>
        <dbReference type="Rhea" id="RHEA-COMP:9602"/>
        <dbReference type="Rhea" id="RHEA-COMP:9603"/>
        <dbReference type="ChEBI" id="CHEBI:15378"/>
        <dbReference type="ChEBI" id="CHEBI:58405"/>
        <dbReference type="ChEBI" id="CHEBI:60033"/>
        <dbReference type="ChEBI" id="CHEBI:78435"/>
        <dbReference type="EC" id="2.4.99.28"/>
    </reaction>
</comment>
<feature type="transmembrane region" description="Helical" evidence="17">
    <location>
        <begin position="12"/>
        <end position="31"/>
    </location>
</feature>
<evidence type="ECO:0000313" key="19">
    <source>
        <dbReference type="EMBL" id="MDT2691096.1"/>
    </source>
</evidence>
<dbReference type="PANTHER" id="PTHR30474:SF2">
    <property type="entry name" value="PEPTIDOGLYCAN GLYCOSYLTRANSFERASE FTSW-RELATED"/>
    <property type="match status" value="1"/>
</dbReference>
<dbReference type="InterPro" id="IPR018365">
    <property type="entry name" value="Cell_cycle_FtsW-rel_CS"/>
</dbReference>
<evidence type="ECO:0000256" key="2">
    <source>
        <dbReference type="ARBA" id="ARBA00022676"/>
    </source>
</evidence>
<evidence type="ECO:0000256" key="15">
    <source>
        <dbReference type="ARBA" id="ARBA00049902"/>
    </source>
</evidence>
<dbReference type="GeneID" id="93224414"/>
<reference evidence="19" key="2">
    <citation type="submission" date="2023-03" db="EMBL/GenBank/DDBJ databases">
        <authorList>
            <person name="Shen W."/>
            <person name="Cai J."/>
        </authorList>
    </citation>
    <scope>NUCLEOTIDE SEQUENCE</scope>
    <source>
        <strain evidence="19">K69-2</strain>
    </source>
</reference>
<dbReference type="GO" id="GO:0009252">
    <property type="term" value="P:peptidoglycan biosynthetic process"/>
    <property type="evidence" value="ECO:0007669"/>
    <property type="project" value="UniProtKB-KW"/>
</dbReference>
<feature type="transmembrane region" description="Helical" evidence="17">
    <location>
        <begin position="51"/>
        <end position="69"/>
    </location>
</feature>
<evidence type="ECO:0000256" key="7">
    <source>
        <dbReference type="ARBA" id="ARBA00022989"/>
    </source>
</evidence>
<dbReference type="Proteomes" id="UP000516696">
    <property type="component" value="Chromosome"/>
</dbReference>
<dbReference type="GO" id="GO:0032153">
    <property type="term" value="C:cell division site"/>
    <property type="evidence" value="ECO:0007669"/>
    <property type="project" value="TreeGrafter"/>
</dbReference>
<feature type="transmembrane region" description="Helical" evidence="17">
    <location>
        <begin position="81"/>
        <end position="99"/>
    </location>
</feature>
<evidence type="ECO:0000256" key="12">
    <source>
        <dbReference type="ARBA" id="ARBA00041185"/>
    </source>
</evidence>
<evidence type="ECO:0000256" key="8">
    <source>
        <dbReference type="ARBA" id="ARBA00023136"/>
    </source>
</evidence>
<keyword evidence="4 17" id="KW-0812">Transmembrane</keyword>
<dbReference type="Proteomes" id="UP001241571">
    <property type="component" value="Unassembled WGS sequence"/>
</dbReference>
<comment type="subcellular location">
    <subcellularLocation>
        <location evidence="1">Membrane</location>
        <topology evidence="1">Multi-pass membrane protein</topology>
    </subcellularLocation>
</comment>